<dbReference type="GO" id="GO:0003677">
    <property type="term" value="F:DNA binding"/>
    <property type="evidence" value="ECO:0007669"/>
    <property type="project" value="UniProtKB-KW"/>
</dbReference>
<feature type="coiled-coil region" evidence="4">
    <location>
        <begin position="153"/>
        <end position="180"/>
    </location>
</feature>
<protein>
    <submittedName>
        <fullName evidence="6">Type I restriction-modification system specificity subunit S</fullName>
        <ecNumber evidence="6">3.1.21.3</ecNumber>
    </submittedName>
</protein>
<keyword evidence="4" id="KW-0175">Coiled coil</keyword>
<dbReference type="EMBL" id="BBNY01000005">
    <property type="protein sequence ID" value="GAL88843.1"/>
    <property type="molecule type" value="Genomic_DNA"/>
</dbReference>
<keyword evidence="6" id="KW-0378">Hydrolase</keyword>
<dbReference type="REBASE" id="100466">
    <property type="entry name" value="S.Jpa19538ORF1833P"/>
</dbReference>
<dbReference type="PANTHER" id="PTHR30408">
    <property type="entry name" value="TYPE-1 RESTRICTION ENZYME ECOKI SPECIFICITY PROTEIN"/>
    <property type="match status" value="1"/>
</dbReference>
<evidence type="ECO:0000256" key="1">
    <source>
        <dbReference type="ARBA" id="ARBA00010923"/>
    </source>
</evidence>
<evidence type="ECO:0000256" key="2">
    <source>
        <dbReference type="ARBA" id="ARBA00022747"/>
    </source>
</evidence>
<name>A0A098LR63_9FLAO</name>
<dbReference type="GO" id="GO:0009035">
    <property type="term" value="F:type I site-specific deoxyribonuclease activity"/>
    <property type="evidence" value="ECO:0007669"/>
    <property type="project" value="UniProtKB-EC"/>
</dbReference>
<evidence type="ECO:0000259" key="5">
    <source>
        <dbReference type="Pfam" id="PF01420"/>
    </source>
</evidence>
<dbReference type="Gene3D" id="3.90.220.20">
    <property type="entry name" value="DNA methylase specificity domains"/>
    <property type="match status" value="2"/>
</dbReference>
<dbReference type="EC" id="3.1.21.3" evidence="6"/>
<dbReference type="Proteomes" id="UP000030184">
    <property type="component" value="Unassembled WGS sequence"/>
</dbReference>
<keyword evidence="2" id="KW-0680">Restriction system</keyword>
<organism evidence="6 7">
    <name type="scientific">Jejuia pallidilutea</name>
    <dbReference type="NCBI Taxonomy" id="504487"/>
    <lineage>
        <taxon>Bacteria</taxon>
        <taxon>Pseudomonadati</taxon>
        <taxon>Bacteroidota</taxon>
        <taxon>Flavobacteriia</taxon>
        <taxon>Flavobacteriales</taxon>
        <taxon>Flavobacteriaceae</taxon>
        <taxon>Jejuia</taxon>
    </lineage>
</organism>
<dbReference type="InterPro" id="IPR052021">
    <property type="entry name" value="Type-I_RS_S_subunit"/>
</dbReference>
<keyword evidence="3" id="KW-0238">DNA-binding</keyword>
<dbReference type="CDD" id="cd17246">
    <property type="entry name" value="RMtype1_S_SonII-TRD2-CR2_like"/>
    <property type="match status" value="1"/>
</dbReference>
<dbReference type="InterPro" id="IPR044946">
    <property type="entry name" value="Restrct_endonuc_typeI_TRD_sf"/>
</dbReference>
<dbReference type="SUPFAM" id="SSF116734">
    <property type="entry name" value="DNA methylase specificity domain"/>
    <property type="match status" value="2"/>
</dbReference>
<sequence length="385" mass="43778">MELVLSSEILDVRDGTHDSPKYIEKGYPLVTSKNLKQGVICFEDVKYVSEEDYNKINNRSKVDEGDILYSMIGSIGNYAIVTESPNYAIKNVALFKFKDENLYNKYFYYVLNSPFLENQIKSQQKGGTQKFVTLKILRNLKIPLPPLDTQKKIAAILDEADRLRQLNKQLIETYDALTQSLFLEMFGDPVSNPMGWERKSMKSLMKIVRGGSPRPIKNFLGGKNPWIKIGDATKGDDIYIYSTKEHIIDEGLKKTRLLPEGSLIFANCGVSLGFARIIKFQGCIHDGWLAFLEFDENVIDKVFLLKALNSVTKYFRDTAPDGTQPNLNTKIMGDYQIILPPIDIQRKFVDSLKIIEQQKDQTQTALQKSEALFNSLLQKAFKGAL</sequence>
<accession>A0A098LR63</accession>
<dbReference type="Pfam" id="PF01420">
    <property type="entry name" value="Methylase_S"/>
    <property type="match status" value="2"/>
</dbReference>
<dbReference type="RefSeq" id="WP_045371502.1">
    <property type="nucleotide sequence ID" value="NZ_BBNY01000005.1"/>
</dbReference>
<comment type="caution">
    <text evidence="6">The sequence shown here is derived from an EMBL/GenBank/DDBJ whole genome shotgun (WGS) entry which is preliminary data.</text>
</comment>
<dbReference type="AlphaFoldDB" id="A0A098LR63"/>
<comment type="similarity">
    <text evidence="1">Belongs to the type-I restriction system S methylase family.</text>
</comment>
<reference evidence="7" key="1">
    <citation type="journal article" date="2014" name="Genome Announc.">
        <title>Draft Genome Sequence of Marine Flavobacterium Jejuia pallidilutea Strain 11shimoA1 and Pigmentation Mutants.</title>
        <authorList>
            <person name="Takatani N."/>
            <person name="Nakanishi M."/>
            <person name="Meirelles P."/>
            <person name="Mino S."/>
            <person name="Suda W."/>
            <person name="Oshima K."/>
            <person name="Hattori M."/>
            <person name="Ohkuma M."/>
            <person name="Hosokawa M."/>
            <person name="Miyashita K."/>
            <person name="Thompson F.L."/>
            <person name="Niwa A."/>
            <person name="Sawabe T."/>
            <person name="Sawabe T."/>
        </authorList>
    </citation>
    <scope>NUCLEOTIDE SEQUENCE [LARGE SCALE GENOMIC DNA]</scope>
    <source>
        <strain evidence="7">JCM 19538</strain>
    </source>
</reference>
<evidence type="ECO:0000313" key="6">
    <source>
        <dbReference type="EMBL" id="GAL88843.1"/>
    </source>
</evidence>
<gene>
    <name evidence="6" type="ORF">JCM19538_1832</name>
</gene>
<evidence type="ECO:0000256" key="4">
    <source>
        <dbReference type="SAM" id="Coils"/>
    </source>
</evidence>
<dbReference type="PANTHER" id="PTHR30408:SF12">
    <property type="entry name" value="TYPE I RESTRICTION ENZYME MJAVIII SPECIFICITY SUBUNIT"/>
    <property type="match status" value="1"/>
</dbReference>
<keyword evidence="7" id="KW-1185">Reference proteome</keyword>
<evidence type="ECO:0000313" key="7">
    <source>
        <dbReference type="Proteomes" id="UP000030184"/>
    </source>
</evidence>
<dbReference type="InterPro" id="IPR000055">
    <property type="entry name" value="Restrct_endonuc_typeI_TRD"/>
</dbReference>
<dbReference type="GO" id="GO:0009307">
    <property type="term" value="P:DNA restriction-modification system"/>
    <property type="evidence" value="ECO:0007669"/>
    <property type="project" value="UniProtKB-KW"/>
</dbReference>
<feature type="domain" description="Type I restriction modification DNA specificity" evidence="5">
    <location>
        <begin position="194"/>
        <end position="361"/>
    </location>
</feature>
<feature type="domain" description="Type I restriction modification DNA specificity" evidence="5">
    <location>
        <begin position="26"/>
        <end position="172"/>
    </location>
</feature>
<evidence type="ECO:0000256" key="3">
    <source>
        <dbReference type="ARBA" id="ARBA00023125"/>
    </source>
</evidence>
<dbReference type="OrthoDB" id="9816225at2"/>
<dbReference type="CDD" id="cd17283">
    <property type="entry name" value="RMtype1_S_Hpy180ORF7835P_TRD2-CR2_like"/>
    <property type="match status" value="1"/>
</dbReference>
<proteinExistence type="inferred from homology"/>